<dbReference type="GO" id="GO:0051287">
    <property type="term" value="F:NAD binding"/>
    <property type="evidence" value="ECO:0007669"/>
    <property type="project" value="InterPro"/>
</dbReference>
<dbReference type="PROSITE" id="PS00331">
    <property type="entry name" value="MALIC_ENZYMES"/>
    <property type="match status" value="1"/>
</dbReference>
<feature type="binding site" evidence="7">
    <location>
        <position position="138"/>
    </location>
    <ligand>
        <name>a divalent metal cation</name>
        <dbReference type="ChEBI" id="CHEBI:60240"/>
    </ligand>
</feature>
<dbReference type="GO" id="GO:0004470">
    <property type="term" value="F:malic enzyme activity"/>
    <property type="evidence" value="ECO:0007669"/>
    <property type="project" value="InterPro"/>
</dbReference>
<evidence type="ECO:0000256" key="1">
    <source>
        <dbReference type="ARBA" id="ARBA00001936"/>
    </source>
</evidence>
<comment type="cofactor">
    <cofactor evidence="7">
        <name>Mg(2+)</name>
        <dbReference type="ChEBI" id="CHEBI:18420"/>
    </cofactor>
    <cofactor evidence="7">
        <name>Mn(2+)</name>
        <dbReference type="ChEBI" id="CHEBI:29035"/>
    </cofactor>
    <text evidence="7">Divalent metal cations. Prefers magnesium or manganese.</text>
</comment>
<evidence type="ECO:0000256" key="7">
    <source>
        <dbReference type="PIRSR" id="PIRSR000106-3"/>
    </source>
</evidence>
<evidence type="ECO:0000256" key="4">
    <source>
        <dbReference type="ARBA" id="ARBA00023002"/>
    </source>
</evidence>
<dbReference type="SMART" id="SM00919">
    <property type="entry name" value="Malic_M"/>
    <property type="match status" value="1"/>
</dbReference>
<evidence type="ECO:0000313" key="11">
    <source>
        <dbReference type="Proteomes" id="UP000553059"/>
    </source>
</evidence>
<sequence length="418" mass="44723">MSRIKNLREEALEFHKVQPGKLEVRVTVPAKDRDDLTLAYSPGVAEPVKEIAENLENLDIYTNHANYVSIVSNGTAILGLGNLGAAASMPVMEGKSLLFKAFGDVDAFPLCVNTTDVDKIVEIVELTAPTFGGVNLEDIKAPECFDIEEKLKARGIFKGPIFHDDQHGTAVVTLAGLINALKVVGKKIEDIKVVANGAGAAGIAIIKLLMSMGLKNVIMCDTKGAIYDGRTEGMNRWKEEIAKATNPEKYSGDLAGALVGADAFIGISAANVLNEDMIRSMAKDPIVFCQANPIPEIWPIERAFAAGAKVISTGRSDVINQINNVLAFPGMFRGAIDVRATDINDAMKVAAAYAIADIVKDEELSADYIIPSTFNPEVAPAVAAAVAKAAMDSGIARRPMDPQEVAENLKKRLANQYK</sequence>
<proteinExistence type="inferred from homology"/>
<dbReference type="InterPro" id="IPR046346">
    <property type="entry name" value="Aminoacid_DH-like_N_sf"/>
</dbReference>
<reference evidence="10 11" key="1">
    <citation type="journal article" date="2020" name="Biotechnol. Biofuels">
        <title>New insights from the biogas microbiome by comprehensive genome-resolved metagenomics of nearly 1600 species originating from multiple anaerobic digesters.</title>
        <authorList>
            <person name="Campanaro S."/>
            <person name="Treu L."/>
            <person name="Rodriguez-R L.M."/>
            <person name="Kovalovszki A."/>
            <person name="Ziels R.M."/>
            <person name="Maus I."/>
            <person name="Zhu X."/>
            <person name="Kougias P.G."/>
            <person name="Basile A."/>
            <person name="Luo G."/>
            <person name="Schluter A."/>
            <person name="Konstantinidis K.T."/>
            <person name="Angelidaki I."/>
        </authorList>
    </citation>
    <scope>NUCLEOTIDE SEQUENCE [LARGE SCALE GENOMIC DNA]</scope>
    <source>
        <strain evidence="10">AS05jafATM_4</strain>
    </source>
</reference>
<evidence type="ECO:0000256" key="6">
    <source>
        <dbReference type="PIRSR" id="PIRSR000106-2"/>
    </source>
</evidence>
<feature type="binding site" evidence="6">
    <location>
        <position position="323"/>
    </location>
    <ligand>
        <name>(S)-malate</name>
        <dbReference type="ChEBI" id="CHEBI:15589"/>
    </ligand>
</feature>
<keyword evidence="4" id="KW-0560">Oxidoreductase</keyword>
<dbReference type="GO" id="GO:0016616">
    <property type="term" value="F:oxidoreductase activity, acting on the CH-OH group of donors, NAD or NADP as acceptor"/>
    <property type="evidence" value="ECO:0007669"/>
    <property type="project" value="InterPro"/>
</dbReference>
<comment type="caution">
    <text evidence="10">The sequence shown here is derived from an EMBL/GenBank/DDBJ whole genome shotgun (WGS) entry which is preliminary data.</text>
</comment>
<dbReference type="PANTHER" id="PTHR43237">
    <property type="entry name" value="NADP-DEPENDENT MALIC ENZYME"/>
    <property type="match status" value="1"/>
</dbReference>
<keyword evidence="3 7" id="KW-0479">Metal-binding</keyword>
<dbReference type="InterPro" id="IPR012301">
    <property type="entry name" value="Malic_N_dom"/>
</dbReference>
<dbReference type="AlphaFoldDB" id="A0A7C6Z7E3"/>
<dbReference type="Gene3D" id="3.40.50.10380">
    <property type="entry name" value="Malic enzyme, N-terminal domain"/>
    <property type="match status" value="1"/>
</dbReference>
<evidence type="ECO:0000256" key="3">
    <source>
        <dbReference type="ARBA" id="ARBA00022723"/>
    </source>
</evidence>
<gene>
    <name evidence="10" type="ORF">GX523_19890</name>
</gene>
<dbReference type="Pfam" id="PF00390">
    <property type="entry name" value="malic"/>
    <property type="match status" value="1"/>
</dbReference>
<protein>
    <submittedName>
        <fullName evidence="10">NAD-dependent malic enzyme</fullName>
    </submittedName>
</protein>
<feature type="domain" description="Malic enzyme N-terminal" evidence="9">
    <location>
        <begin position="19"/>
        <end position="152"/>
    </location>
</feature>
<dbReference type="Gene3D" id="3.40.50.720">
    <property type="entry name" value="NAD(P)-binding Rossmann-like Domain"/>
    <property type="match status" value="1"/>
</dbReference>
<dbReference type="PANTHER" id="PTHR43237:SF4">
    <property type="entry name" value="NADP-DEPENDENT MALIC ENZYME"/>
    <property type="match status" value="1"/>
</dbReference>
<feature type="binding site" evidence="7">
    <location>
        <position position="137"/>
    </location>
    <ligand>
        <name>a divalent metal cation</name>
        <dbReference type="ChEBI" id="CHEBI:60240"/>
    </ligand>
</feature>
<dbReference type="GO" id="GO:0046872">
    <property type="term" value="F:metal ion binding"/>
    <property type="evidence" value="ECO:0007669"/>
    <property type="project" value="UniProtKB-KW"/>
</dbReference>
<dbReference type="InterPro" id="IPR012302">
    <property type="entry name" value="Malic_NAD-bd"/>
</dbReference>
<comment type="cofactor">
    <cofactor evidence="1">
        <name>Mn(2+)</name>
        <dbReference type="ChEBI" id="CHEBI:29035"/>
    </cofactor>
</comment>
<accession>A0A7C6Z7E3</accession>
<organism evidence="10 11">
    <name type="scientific">Desulfitobacterium dehalogenans</name>
    <dbReference type="NCBI Taxonomy" id="36854"/>
    <lineage>
        <taxon>Bacteria</taxon>
        <taxon>Bacillati</taxon>
        <taxon>Bacillota</taxon>
        <taxon>Clostridia</taxon>
        <taxon>Eubacteriales</taxon>
        <taxon>Desulfitobacteriaceae</taxon>
        <taxon>Desulfitobacterium</taxon>
    </lineage>
</organism>
<dbReference type="InterPro" id="IPR045213">
    <property type="entry name" value="Malic_NAD-bd_bact_type"/>
</dbReference>
<dbReference type="FunFam" id="3.40.50.720:FF:000095">
    <property type="entry name" value="NADP-dependent malic enzyme"/>
    <property type="match status" value="1"/>
</dbReference>
<dbReference type="InterPro" id="IPR051674">
    <property type="entry name" value="Malate_Decarboxylase"/>
</dbReference>
<dbReference type="InterPro" id="IPR036291">
    <property type="entry name" value="NAD(P)-bd_dom_sf"/>
</dbReference>
<feature type="binding site" evidence="7">
    <location>
        <position position="165"/>
    </location>
    <ligand>
        <name>a divalent metal cation</name>
        <dbReference type="ChEBI" id="CHEBI:60240"/>
    </ligand>
</feature>
<feature type="active site" description="Proton acceptor" evidence="5">
    <location>
        <position position="95"/>
    </location>
</feature>
<comment type="similarity">
    <text evidence="2">Belongs to the malic enzymes family.</text>
</comment>
<name>A0A7C6Z7E3_9FIRM</name>
<dbReference type="SUPFAM" id="SSF51735">
    <property type="entry name" value="NAD(P)-binding Rossmann-fold domains"/>
    <property type="match status" value="1"/>
</dbReference>
<dbReference type="InterPro" id="IPR001891">
    <property type="entry name" value="Malic_OxRdtase"/>
</dbReference>
<feature type="domain" description="Malic enzyme NAD-binding" evidence="8">
    <location>
        <begin position="166"/>
        <end position="391"/>
    </location>
</feature>
<evidence type="ECO:0000259" key="8">
    <source>
        <dbReference type="SMART" id="SM00919"/>
    </source>
</evidence>
<feature type="active site" description="Proton donor" evidence="5">
    <location>
        <position position="40"/>
    </location>
</feature>
<dbReference type="SUPFAM" id="SSF53223">
    <property type="entry name" value="Aminoacid dehydrogenase-like, N-terminal domain"/>
    <property type="match status" value="1"/>
</dbReference>
<dbReference type="Proteomes" id="UP000553059">
    <property type="component" value="Unassembled WGS sequence"/>
</dbReference>
<dbReference type="InterPro" id="IPR015884">
    <property type="entry name" value="Malic_enzyme_CS"/>
</dbReference>
<evidence type="ECO:0000256" key="2">
    <source>
        <dbReference type="ARBA" id="ARBA00008785"/>
    </source>
</evidence>
<dbReference type="FunFam" id="3.40.50.10380:FF:000003">
    <property type="entry name" value="NADP-dependent malic enzyme"/>
    <property type="match status" value="1"/>
</dbReference>
<dbReference type="EMBL" id="DUTF01000418">
    <property type="protein sequence ID" value="HHY28966.1"/>
    <property type="molecule type" value="Genomic_DNA"/>
</dbReference>
<evidence type="ECO:0000313" key="10">
    <source>
        <dbReference type="EMBL" id="HHY28966.1"/>
    </source>
</evidence>
<evidence type="ECO:0000259" key="9">
    <source>
        <dbReference type="SMART" id="SM01274"/>
    </source>
</evidence>
<dbReference type="Pfam" id="PF03949">
    <property type="entry name" value="Malic_M"/>
    <property type="match status" value="1"/>
</dbReference>
<evidence type="ECO:0000256" key="5">
    <source>
        <dbReference type="PIRSR" id="PIRSR000106-1"/>
    </source>
</evidence>
<dbReference type="SMART" id="SM01274">
    <property type="entry name" value="malic"/>
    <property type="match status" value="1"/>
</dbReference>
<dbReference type="PIRSF" id="PIRSF000106">
    <property type="entry name" value="ME"/>
    <property type="match status" value="1"/>
</dbReference>
<dbReference type="CDD" id="cd05311">
    <property type="entry name" value="NAD_bind_2_malic_enz"/>
    <property type="match status" value="1"/>
</dbReference>
<feature type="binding site" evidence="6">
    <location>
        <position position="292"/>
    </location>
    <ligand>
        <name>(S)-malate</name>
        <dbReference type="ChEBI" id="CHEBI:15589"/>
    </ligand>
</feature>
<dbReference type="InterPro" id="IPR037062">
    <property type="entry name" value="Malic_N_dom_sf"/>
</dbReference>